<dbReference type="AlphaFoldDB" id="A0A1H1X9Z1"/>
<dbReference type="OrthoDB" id="9807064at2"/>
<keyword evidence="2" id="KW-0547">Nucleotide-binding</keyword>
<evidence type="ECO:0000256" key="1">
    <source>
        <dbReference type="ARBA" id="ARBA00022598"/>
    </source>
</evidence>
<dbReference type="Gene3D" id="2.30.30.100">
    <property type="match status" value="1"/>
</dbReference>
<organism evidence="7 8">
    <name type="scientific">Microlunatus soli</name>
    <dbReference type="NCBI Taxonomy" id="630515"/>
    <lineage>
        <taxon>Bacteria</taxon>
        <taxon>Bacillati</taxon>
        <taxon>Actinomycetota</taxon>
        <taxon>Actinomycetes</taxon>
        <taxon>Propionibacteriales</taxon>
        <taxon>Propionibacteriaceae</taxon>
        <taxon>Microlunatus</taxon>
    </lineage>
</organism>
<dbReference type="PANTHER" id="PTHR12835">
    <property type="entry name" value="BIOTIN PROTEIN LIGASE"/>
    <property type="match status" value="1"/>
</dbReference>
<dbReference type="PANTHER" id="PTHR12835:SF5">
    <property type="entry name" value="BIOTIN--PROTEIN LIGASE"/>
    <property type="match status" value="1"/>
</dbReference>
<dbReference type="InterPro" id="IPR004408">
    <property type="entry name" value="Biotin_CoA_COase_ligase"/>
</dbReference>
<keyword evidence="1 7" id="KW-0436">Ligase</keyword>
<gene>
    <name evidence="7" type="ORF">SAMN04489812_3992</name>
</gene>
<dbReference type="GO" id="GO:0005524">
    <property type="term" value="F:ATP binding"/>
    <property type="evidence" value="ECO:0007669"/>
    <property type="project" value="UniProtKB-KW"/>
</dbReference>
<dbReference type="PROSITE" id="PS51733">
    <property type="entry name" value="BPL_LPL_CATALYTIC"/>
    <property type="match status" value="1"/>
</dbReference>
<dbReference type="InterPro" id="IPR045864">
    <property type="entry name" value="aa-tRNA-synth_II/BPL/LPL"/>
</dbReference>
<dbReference type="GO" id="GO:0005737">
    <property type="term" value="C:cytoplasm"/>
    <property type="evidence" value="ECO:0007669"/>
    <property type="project" value="TreeGrafter"/>
</dbReference>
<dbReference type="Pfam" id="PF02237">
    <property type="entry name" value="BPL_C"/>
    <property type="match status" value="1"/>
</dbReference>
<dbReference type="GO" id="GO:0004077">
    <property type="term" value="F:biotin--[biotin carboxyl-carrier protein] ligase activity"/>
    <property type="evidence" value="ECO:0007669"/>
    <property type="project" value="UniProtKB-EC"/>
</dbReference>
<evidence type="ECO:0000313" key="7">
    <source>
        <dbReference type="EMBL" id="SDT06143.1"/>
    </source>
</evidence>
<evidence type="ECO:0000256" key="4">
    <source>
        <dbReference type="ARBA" id="ARBA00023267"/>
    </source>
</evidence>
<dbReference type="InterPro" id="IPR003142">
    <property type="entry name" value="BPL_C"/>
</dbReference>
<name>A0A1H1X9Z1_9ACTN</name>
<evidence type="ECO:0000259" key="6">
    <source>
        <dbReference type="PROSITE" id="PS51733"/>
    </source>
</evidence>
<proteinExistence type="predicted"/>
<dbReference type="CDD" id="cd16442">
    <property type="entry name" value="BPL"/>
    <property type="match status" value="1"/>
</dbReference>
<dbReference type="Proteomes" id="UP000199103">
    <property type="component" value="Chromosome I"/>
</dbReference>
<feature type="domain" description="BPL/LPL catalytic" evidence="6">
    <location>
        <begin position="16"/>
        <end position="207"/>
    </location>
</feature>
<dbReference type="InterPro" id="IPR008988">
    <property type="entry name" value="Transcriptional_repressor_C"/>
</dbReference>
<dbReference type="SUPFAM" id="SSF50037">
    <property type="entry name" value="C-terminal domain of transcriptional repressors"/>
    <property type="match status" value="1"/>
</dbReference>
<sequence>MDTHDHDPGAGKLDEERLQTLLIGPQSPWQRVVVAEQAGSTNADLADWARTGKASDGTALLTGYQSRGRGRLDRSWSAPPETSLAISLLVVPGTEVPAERWTWLPLIAGMATSEAIRRATDVPTLLKWPNDVMVADRKLCGILAERVETPDGPGCVIGIGVNTDLTEEQLPVPWATSLLLAGARTRDKNTVAATILRAFGLLYRNWLDDFDGSALARSYVARCATIGREVRVVLSDSEDARGRAEAIDDHGRLVVRTADGLQTFGAGDVVHLR</sequence>
<dbReference type="EC" id="6.3.4.15" evidence="5"/>
<dbReference type="SUPFAM" id="SSF55681">
    <property type="entry name" value="Class II aaRS and biotin synthetases"/>
    <property type="match status" value="1"/>
</dbReference>
<protein>
    <recommendedName>
        <fullName evidence="5">biotin--[biotin carboxyl-carrier protein] ligase</fullName>
        <ecNumber evidence="5">6.3.4.15</ecNumber>
    </recommendedName>
</protein>
<keyword evidence="3" id="KW-0067">ATP-binding</keyword>
<keyword evidence="4" id="KW-0092">Biotin</keyword>
<evidence type="ECO:0000313" key="8">
    <source>
        <dbReference type="Proteomes" id="UP000199103"/>
    </source>
</evidence>
<dbReference type="Gene3D" id="3.30.930.10">
    <property type="entry name" value="Bira Bifunctional Protein, Domain 2"/>
    <property type="match status" value="1"/>
</dbReference>
<evidence type="ECO:0000256" key="5">
    <source>
        <dbReference type="ARBA" id="ARBA00024227"/>
    </source>
</evidence>
<dbReference type="EMBL" id="LT629772">
    <property type="protein sequence ID" value="SDT06143.1"/>
    <property type="molecule type" value="Genomic_DNA"/>
</dbReference>
<evidence type="ECO:0000256" key="3">
    <source>
        <dbReference type="ARBA" id="ARBA00022840"/>
    </source>
</evidence>
<keyword evidence="8" id="KW-1185">Reference proteome</keyword>
<dbReference type="RefSeq" id="WP_091527176.1">
    <property type="nucleotide sequence ID" value="NZ_LT629772.1"/>
</dbReference>
<dbReference type="STRING" id="630515.SAMN04489812_3992"/>
<accession>A0A1H1X9Z1</accession>
<dbReference type="NCBIfam" id="TIGR00121">
    <property type="entry name" value="birA_ligase"/>
    <property type="match status" value="1"/>
</dbReference>
<reference evidence="7 8" key="1">
    <citation type="submission" date="2016-10" db="EMBL/GenBank/DDBJ databases">
        <authorList>
            <person name="de Groot N.N."/>
        </authorList>
    </citation>
    <scope>NUCLEOTIDE SEQUENCE [LARGE SCALE GENOMIC DNA]</scope>
    <source>
        <strain evidence="7 8">DSM 21800</strain>
    </source>
</reference>
<dbReference type="InterPro" id="IPR004143">
    <property type="entry name" value="BPL_LPL_catalytic"/>
</dbReference>
<evidence type="ECO:0000256" key="2">
    <source>
        <dbReference type="ARBA" id="ARBA00022741"/>
    </source>
</evidence>
<dbReference type="Pfam" id="PF03099">
    <property type="entry name" value="BPL_LplA_LipB"/>
    <property type="match status" value="1"/>
</dbReference>